<dbReference type="OrthoDB" id="3172239at2759"/>
<dbReference type="AlphaFoldDB" id="A0A9P7G7W2"/>
<sequence>MDNSELPTAFSSLAVREAAYSQLQDEMAAAELTLLSCRRRHNNLSLIFRLPPEILAVIFELVRVPQYTGNLRWIGTVSHICSRLRHVALQCPSLWSDIPFNYREWAQEMLARSKMAPLNVIVRDELRYYTRLGKSRLAPVVKAAVLELSHIKNLHLSSADLVGDAGYKEIIELLDAPAPFLETIDITNANLPVNLFAGVSPHLSSLVLSTCAFDVRPPIVANLQTLRLYQCHAPTDGKIPIDHFISALSTMTRLTTLHVIDSLDHRGVTAHPSAQQVAELPHLTELSIGTLVSNCIFLLDHIVYPSFTRVSVKYQTDVPGTNDNISVVRRLAEKLGSRVPGPIRSVELDVQGIRTLTLDRPFSLKLLKTHFGQLGHLTTIFAGNRATTSVISVLADGLSRKKSATRAAKPSFRTLETLGIEGWDFEETRHGFENMVFRELKTCLAKRKKVGVPLARLIIDECFHVDEVLYVEPLRTAVGDVQWDGETNYTELEYDDEDDFNSDGYSF</sequence>
<comment type="caution">
    <text evidence="1">The sequence shown here is derived from an EMBL/GenBank/DDBJ whole genome shotgun (WGS) entry which is preliminary data.</text>
</comment>
<reference evidence="1" key="1">
    <citation type="submission" date="2020-07" db="EMBL/GenBank/DDBJ databases">
        <authorList>
            <person name="Nieuwenhuis M."/>
            <person name="Van De Peppel L.J.J."/>
        </authorList>
    </citation>
    <scope>NUCLEOTIDE SEQUENCE</scope>
    <source>
        <strain evidence="1">AP01</strain>
        <tissue evidence="1">Mycelium</tissue>
    </source>
</reference>
<evidence type="ECO:0000313" key="1">
    <source>
        <dbReference type="EMBL" id="KAG5645143.1"/>
    </source>
</evidence>
<dbReference type="Proteomes" id="UP000775547">
    <property type="component" value="Unassembled WGS sequence"/>
</dbReference>
<reference evidence="1" key="2">
    <citation type="submission" date="2021-10" db="EMBL/GenBank/DDBJ databases">
        <title>Phylogenomics reveals ancestral predisposition of the termite-cultivated fungus Termitomyces towards a domesticated lifestyle.</title>
        <authorList>
            <person name="Auxier B."/>
            <person name="Grum-Grzhimaylo A."/>
            <person name="Cardenas M.E."/>
            <person name="Lodge J.D."/>
            <person name="Laessoe T."/>
            <person name="Pedersen O."/>
            <person name="Smith M.E."/>
            <person name="Kuyper T.W."/>
            <person name="Franco-Molano E.A."/>
            <person name="Baroni T.J."/>
            <person name="Aanen D.K."/>
        </authorList>
    </citation>
    <scope>NUCLEOTIDE SEQUENCE</scope>
    <source>
        <strain evidence="1">AP01</strain>
        <tissue evidence="1">Mycelium</tissue>
    </source>
</reference>
<dbReference type="SUPFAM" id="SSF52047">
    <property type="entry name" value="RNI-like"/>
    <property type="match status" value="1"/>
</dbReference>
<evidence type="ECO:0000313" key="2">
    <source>
        <dbReference type="Proteomes" id="UP000775547"/>
    </source>
</evidence>
<gene>
    <name evidence="1" type="ORF">DXG03_006860</name>
</gene>
<dbReference type="EMBL" id="JABCKV010000048">
    <property type="protein sequence ID" value="KAG5645143.1"/>
    <property type="molecule type" value="Genomic_DNA"/>
</dbReference>
<accession>A0A9P7G7W2</accession>
<dbReference type="Gene3D" id="3.80.10.10">
    <property type="entry name" value="Ribonuclease Inhibitor"/>
    <property type="match status" value="1"/>
</dbReference>
<protein>
    <recommendedName>
        <fullName evidence="3">F-box domain-containing protein</fullName>
    </recommendedName>
</protein>
<keyword evidence="2" id="KW-1185">Reference proteome</keyword>
<evidence type="ECO:0008006" key="3">
    <source>
        <dbReference type="Google" id="ProtNLM"/>
    </source>
</evidence>
<organism evidence="1 2">
    <name type="scientific">Asterophora parasitica</name>
    <dbReference type="NCBI Taxonomy" id="117018"/>
    <lineage>
        <taxon>Eukaryota</taxon>
        <taxon>Fungi</taxon>
        <taxon>Dikarya</taxon>
        <taxon>Basidiomycota</taxon>
        <taxon>Agaricomycotina</taxon>
        <taxon>Agaricomycetes</taxon>
        <taxon>Agaricomycetidae</taxon>
        <taxon>Agaricales</taxon>
        <taxon>Tricholomatineae</taxon>
        <taxon>Lyophyllaceae</taxon>
        <taxon>Asterophora</taxon>
    </lineage>
</organism>
<name>A0A9P7G7W2_9AGAR</name>
<dbReference type="InterPro" id="IPR032675">
    <property type="entry name" value="LRR_dom_sf"/>
</dbReference>
<proteinExistence type="predicted"/>